<evidence type="ECO:0000313" key="3">
    <source>
        <dbReference type="Proteomes" id="UP001295794"/>
    </source>
</evidence>
<reference evidence="2" key="1">
    <citation type="submission" date="2023-11" db="EMBL/GenBank/DDBJ databases">
        <authorList>
            <person name="De Vega J J."/>
            <person name="De Vega J J."/>
        </authorList>
    </citation>
    <scope>NUCLEOTIDE SEQUENCE</scope>
</reference>
<dbReference type="Proteomes" id="UP001295794">
    <property type="component" value="Unassembled WGS sequence"/>
</dbReference>
<sequence length="445" mass="49777">ALTAVNRRSSKATEDTPRGLRMLMDIHLDIATLVETSDEYEHDRQLCPDFDEYTEGLSEQQMEELAAVRPLERIYQARKIFRKLMPALERKIVTKVAPDPSLSEKDLEALAQARAMELITLYKVANKAGNNAKSRNVGTATAILAQCLNVDRDCPEIRAVDHSPSTQDKEGRTVCGYAPTLRKKSRHNRGLQHDICGGLLTSIKDDWAVESVRSKIRAFGDKSSSNKNDDSEMPSPDDDEADNKQSDDDDFHFRLFYELCRGDSSNPLKGFLMNRYLVLVRNMPHIYKAIFTGPSLADVENMDPLDCKSNGHGSMATILRMNNQVTPRSIAYVAVLAHFSLTNAVQWKDTYNNVSYIGLYNYIVNFFECPRPDTPHGQHRRKLLAWWTKCVSISSVCSLSDYPLPTGKFFTNAAASSTSHTGGSSCGKPNAGRSIAKMRQCVPEL</sequence>
<feature type="compositionally biased region" description="Acidic residues" evidence="1">
    <location>
        <begin position="231"/>
        <end position="241"/>
    </location>
</feature>
<dbReference type="EMBL" id="CAVNYO010000136">
    <property type="protein sequence ID" value="CAK5267889.1"/>
    <property type="molecule type" value="Genomic_DNA"/>
</dbReference>
<gene>
    <name evidence="2" type="ORF">MYCIT1_LOCUS10783</name>
</gene>
<comment type="caution">
    <text evidence="2">The sequence shown here is derived from an EMBL/GenBank/DDBJ whole genome shotgun (WGS) entry which is preliminary data.</text>
</comment>
<dbReference type="InterPro" id="IPR046521">
    <property type="entry name" value="DUF6698"/>
</dbReference>
<evidence type="ECO:0000313" key="2">
    <source>
        <dbReference type="EMBL" id="CAK5267889.1"/>
    </source>
</evidence>
<name>A0AAD2H467_9AGAR</name>
<organism evidence="2 3">
    <name type="scientific">Mycena citricolor</name>
    <dbReference type="NCBI Taxonomy" id="2018698"/>
    <lineage>
        <taxon>Eukaryota</taxon>
        <taxon>Fungi</taxon>
        <taxon>Dikarya</taxon>
        <taxon>Basidiomycota</taxon>
        <taxon>Agaricomycotina</taxon>
        <taxon>Agaricomycetes</taxon>
        <taxon>Agaricomycetidae</taxon>
        <taxon>Agaricales</taxon>
        <taxon>Marasmiineae</taxon>
        <taxon>Mycenaceae</taxon>
        <taxon>Mycena</taxon>
    </lineage>
</organism>
<evidence type="ECO:0000256" key="1">
    <source>
        <dbReference type="SAM" id="MobiDB-lite"/>
    </source>
</evidence>
<feature type="region of interest" description="Disordered" evidence="1">
    <location>
        <begin position="219"/>
        <end position="245"/>
    </location>
</feature>
<protein>
    <submittedName>
        <fullName evidence="2">Uncharacterized protein</fullName>
    </submittedName>
</protein>
<dbReference type="AlphaFoldDB" id="A0AAD2H467"/>
<accession>A0AAD2H467</accession>
<feature type="non-terminal residue" evidence="2">
    <location>
        <position position="1"/>
    </location>
</feature>
<dbReference type="Pfam" id="PF20414">
    <property type="entry name" value="DUF6698"/>
    <property type="match status" value="1"/>
</dbReference>
<keyword evidence="3" id="KW-1185">Reference proteome</keyword>
<proteinExistence type="predicted"/>